<dbReference type="EMBL" id="BAEG01000037">
    <property type="protein sequence ID" value="GAB13295.1"/>
    <property type="molecule type" value="Genomic_DNA"/>
</dbReference>
<protein>
    <recommendedName>
        <fullName evidence="1">SnoaL-like domain-containing protein</fullName>
    </recommendedName>
</protein>
<dbReference type="STRING" id="1077972.ARGLB_037_01460"/>
<dbReference type="Proteomes" id="UP000003828">
    <property type="component" value="Unassembled WGS sequence"/>
</dbReference>
<dbReference type="SUPFAM" id="SSF54427">
    <property type="entry name" value="NTF2-like"/>
    <property type="match status" value="1"/>
</dbReference>
<evidence type="ECO:0000313" key="3">
    <source>
        <dbReference type="Proteomes" id="UP000003828"/>
    </source>
</evidence>
<dbReference type="RefSeq" id="WP_003800401.1">
    <property type="nucleotide sequence ID" value="NZ_BAEG01000037.1"/>
</dbReference>
<reference evidence="2 3" key="1">
    <citation type="submission" date="2011-12" db="EMBL/GenBank/DDBJ databases">
        <title>Whole genome shotgun sequence of Arthrobacter globiformis NBRC 12137.</title>
        <authorList>
            <person name="Miyazawa S."/>
            <person name="Hosoyama A."/>
            <person name="Tsuchikane K."/>
            <person name="Katsumata H."/>
            <person name="Yamazaki S."/>
            <person name="Fujita N."/>
        </authorList>
    </citation>
    <scope>NUCLEOTIDE SEQUENCE [LARGE SCALE GENOMIC DNA]</scope>
    <source>
        <strain evidence="2 3">NBRC 12137</strain>
    </source>
</reference>
<comment type="caution">
    <text evidence="2">The sequence shown here is derived from an EMBL/GenBank/DDBJ whole genome shotgun (WGS) entry which is preliminary data.</text>
</comment>
<evidence type="ECO:0000313" key="2">
    <source>
        <dbReference type="EMBL" id="GAB13295.1"/>
    </source>
</evidence>
<keyword evidence="3" id="KW-1185">Reference proteome</keyword>
<dbReference type="OrthoDB" id="8420006at2"/>
<dbReference type="InterPro" id="IPR037401">
    <property type="entry name" value="SnoaL-like"/>
</dbReference>
<dbReference type="InterPro" id="IPR032710">
    <property type="entry name" value="NTF2-like_dom_sf"/>
</dbReference>
<dbReference type="AlphaFoldDB" id="H0QK55"/>
<dbReference type="Gene3D" id="3.10.450.50">
    <property type="match status" value="1"/>
</dbReference>
<evidence type="ECO:0000259" key="1">
    <source>
        <dbReference type="Pfam" id="PF13474"/>
    </source>
</evidence>
<organism evidence="2 3">
    <name type="scientific">Arthrobacter globiformis (strain ATCC 8010 / DSM 20124 / JCM 1332 / NBRC 12137 / NCIMB 8907 / NRRL B-2979 / 168)</name>
    <dbReference type="NCBI Taxonomy" id="1077972"/>
    <lineage>
        <taxon>Bacteria</taxon>
        <taxon>Bacillati</taxon>
        <taxon>Actinomycetota</taxon>
        <taxon>Actinomycetes</taxon>
        <taxon>Micrococcales</taxon>
        <taxon>Micrococcaceae</taxon>
        <taxon>Arthrobacter</taxon>
    </lineage>
</organism>
<name>H0QK55_ARTG1</name>
<feature type="domain" description="SnoaL-like" evidence="1">
    <location>
        <begin position="10"/>
        <end position="127"/>
    </location>
</feature>
<dbReference type="Pfam" id="PF13474">
    <property type="entry name" value="SnoaL_3"/>
    <property type="match status" value="1"/>
</dbReference>
<dbReference type="eggNOG" id="COG4319">
    <property type="taxonomic scope" value="Bacteria"/>
</dbReference>
<accession>H0QK55</accession>
<proteinExistence type="predicted"/>
<gene>
    <name evidence="2" type="ORF">ARGLB_037_01460</name>
</gene>
<sequence>MEITEAEVVDAAAKMVEAFSNSRTDDYFACFAEDATFLFHPEDRRLESRSAYRALWETWIEGGWKVTDCKSTNRRIQLHGPIALLTHDVETHTEENGTRETSFERETIVFAKNPDGSVSCLHEHLSVDPSLAK</sequence>